<reference evidence="3 5" key="2">
    <citation type="journal article" date="2018" name="Plant J.">
        <title>The Physcomitrella patens chromosome-scale assembly reveals moss genome structure and evolution.</title>
        <authorList>
            <person name="Lang D."/>
            <person name="Ullrich K.K."/>
            <person name="Murat F."/>
            <person name="Fuchs J."/>
            <person name="Jenkins J."/>
            <person name="Haas F.B."/>
            <person name="Piednoel M."/>
            <person name="Gundlach H."/>
            <person name="Van Bel M."/>
            <person name="Meyberg R."/>
            <person name="Vives C."/>
            <person name="Morata J."/>
            <person name="Symeonidi A."/>
            <person name="Hiss M."/>
            <person name="Muchero W."/>
            <person name="Kamisugi Y."/>
            <person name="Saleh O."/>
            <person name="Blanc G."/>
            <person name="Decker E.L."/>
            <person name="van Gessel N."/>
            <person name="Grimwood J."/>
            <person name="Hayes R.D."/>
            <person name="Graham S.W."/>
            <person name="Gunter L.E."/>
            <person name="McDaniel S.F."/>
            <person name="Hoernstein S.N.W."/>
            <person name="Larsson A."/>
            <person name="Li F.W."/>
            <person name="Perroud P.F."/>
            <person name="Phillips J."/>
            <person name="Ranjan P."/>
            <person name="Rokshar D.S."/>
            <person name="Rothfels C.J."/>
            <person name="Schneider L."/>
            <person name="Shu S."/>
            <person name="Stevenson D.W."/>
            <person name="Thummler F."/>
            <person name="Tillich M."/>
            <person name="Villarreal Aguilar J.C."/>
            <person name="Widiez T."/>
            <person name="Wong G.K."/>
            <person name="Wymore A."/>
            <person name="Zhang Y."/>
            <person name="Zimmer A.D."/>
            <person name="Quatrano R.S."/>
            <person name="Mayer K.F.X."/>
            <person name="Goodstein D."/>
            <person name="Casacuberta J.M."/>
            <person name="Vandepoele K."/>
            <person name="Reski R."/>
            <person name="Cuming A.C."/>
            <person name="Tuskan G.A."/>
            <person name="Maumus F."/>
            <person name="Salse J."/>
            <person name="Schmutz J."/>
            <person name="Rensing S.A."/>
        </authorList>
    </citation>
    <scope>NUCLEOTIDE SEQUENCE [LARGE SCALE GENOMIC DNA]</scope>
    <source>
        <strain evidence="4 5">cv. Gransden 2004</strain>
    </source>
</reference>
<name>A0A2K1KE84_PHYPA</name>
<evidence type="ECO:0000313" key="5">
    <source>
        <dbReference type="Proteomes" id="UP000006727"/>
    </source>
</evidence>
<reference evidence="4" key="3">
    <citation type="submission" date="2020-12" db="UniProtKB">
        <authorList>
            <consortium name="EnsemblPlants"/>
        </authorList>
    </citation>
    <scope>IDENTIFICATION</scope>
</reference>
<proteinExistence type="predicted"/>
<dbReference type="CDD" id="cd00371">
    <property type="entry name" value="HMA"/>
    <property type="match status" value="1"/>
</dbReference>
<evidence type="ECO:0000313" key="4">
    <source>
        <dbReference type="EnsemblPlants" id="Pp3c6_3820V3.1"/>
    </source>
</evidence>
<evidence type="ECO:0000256" key="1">
    <source>
        <dbReference type="ARBA" id="ARBA00022723"/>
    </source>
</evidence>
<dbReference type="Gramene" id="Pp3c6_3820V3.2">
    <property type="protein sequence ID" value="Pp3c6_3820V3.2"/>
    <property type="gene ID" value="Pp3c6_3820"/>
</dbReference>
<feature type="domain" description="HMA" evidence="2">
    <location>
        <begin position="85"/>
        <end position="136"/>
    </location>
</feature>
<evidence type="ECO:0000313" key="3">
    <source>
        <dbReference type="EMBL" id="PNR52091.1"/>
    </source>
</evidence>
<dbReference type="PANTHER" id="PTHR22814">
    <property type="entry name" value="COPPER TRANSPORT PROTEIN ATOX1-RELATED"/>
    <property type="match status" value="1"/>
</dbReference>
<dbReference type="InterPro" id="IPR006121">
    <property type="entry name" value="HMA_dom"/>
</dbReference>
<dbReference type="Gene3D" id="3.30.70.100">
    <property type="match status" value="1"/>
</dbReference>
<dbReference type="SUPFAM" id="SSF55008">
    <property type="entry name" value="HMA, heavy metal-associated domain"/>
    <property type="match status" value="1"/>
</dbReference>
<dbReference type="AlphaFoldDB" id="A0A2K1KE84"/>
<dbReference type="Proteomes" id="UP000006727">
    <property type="component" value="Chromosome 6"/>
</dbReference>
<keyword evidence="5" id="KW-1185">Reference proteome</keyword>
<protein>
    <recommendedName>
        <fullName evidence="2">HMA domain-containing protein</fullName>
    </recommendedName>
</protein>
<dbReference type="RefSeq" id="XP_024377697.1">
    <property type="nucleotide sequence ID" value="XM_024521929.2"/>
</dbReference>
<dbReference type="PANTHER" id="PTHR22814:SF336">
    <property type="entry name" value="HEAVY METAL-ASSOCIATED ISOPRENYLATED PLANT PROTEIN 23"/>
    <property type="match status" value="1"/>
</dbReference>
<accession>A0A2K1KE84</accession>
<gene>
    <name evidence="4" type="primary">LOC112283342</name>
    <name evidence="3" type="ORF">PHYPA_008465</name>
</gene>
<evidence type="ECO:0000259" key="2">
    <source>
        <dbReference type="Pfam" id="PF00403"/>
    </source>
</evidence>
<organism evidence="3">
    <name type="scientific">Physcomitrium patens</name>
    <name type="common">Spreading-leaved earth moss</name>
    <name type="synonym">Physcomitrella patens</name>
    <dbReference type="NCBI Taxonomy" id="3218"/>
    <lineage>
        <taxon>Eukaryota</taxon>
        <taxon>Viridiplantae</taxon>
        <taxon>Streptophyta</taxon>
        <taxon>Embryophyta</taxon>
        <taxon>Bryophyta</taxon>
        <taxon>Bryophytina</taxon>
        <taxon>Bryopsida</taxon>
        <taxon>Funariidae</taxon>
        <taxon>Funariales</taxon>
        <taxon>Funariaceae</taxon>
        <taxon>Physcomitrium</taxon>
    </lineage>
</organism>
<dbReference type="InterPro" id="IPR036163">
    <property type="entry name" value="HMA_dom_sf"/>
</dbReference>
<dbReference type="GO" id="GO:0046872">
    <property type="term" value="F:metal ion binding"/>
    <property type="evidence" value="ECO:0007669"/>
    <property type="project" value="UniProtKB-KW"/>
</dbReference>
<dbReference type="GeneID" id="112283342"/>
<sequence>MSRLAMDDLFYGKPDRVRYVAGGGGGGDYRNRDFDLGRTYHRREYQLGPQYYSDGEDYYSHRYGGRAPSYPSSSSGRAMLPDVILRVPMDSQRCAEKVKHALATNGVYSVHCCVPTGTVTVSGNIAPQALLKRVKQVKRKSKILSYSSHPAHIVPHHGYSSPSSAAALGSSSYRPAHMISDPQWDLTYYNRNGQQPTVLPANHHNYYRPSHHHHYSNLY</sequence>
<reference evidence="3 5" key="1">
    <citation type="journal article" date="2008" name="Science">
        <title>The Physcomitrella genome reveals evolutionary insights into the conquest of land by plants.</title>
        <authorList>
            <person name="Rensing S."/>
            <person name="Lang D."/>
            <person name="Zimmer A."/>
            <person name="Terry A."/>
            <person name="Salamov A."/>
            <person name="Shapiro H."/>
            <person name="Nishiyama T."/>
            <person name="Perroud P.-F."/>
            <person name="Lindquist E."/>
            <person name="Kamisugi Y."/>
            <person name="Tanahashi T."/>
            <person name="Sakakibara K."/>
            <person name="Fujita T."/>
            <person name="Oishi K."/>
            <person name="Shin-I T."/>
            <person name="Kuroki Y."/>
            <person name="Toyoda A."/>
            <person name="Suzuki Y."/>
            <person name="Hashimoto A."/>
            <person name="Yamaguchi K."/>
            <person name="Sugano A."/>
            <person name="Kohara Y."/>
            <person name="Fujiyama A."/>
            <person name="Anterola A."/>
            <person name="Aoki S."/>
            <person name="Ashton N."/>
            <person name="Barbazuk W.B."/>
            <person name="Barker E."/>
            <person name="Bennetzen J."/>
            <person name="Bezanilla M."/>
            <person name="Blankenship R."/>
            <person name="Cho S.H."/>
            <person name="Dutcher S."/>
            <person name="Estelle M."/>
            <person name="Fawcett J.A."/>
            <person name="Gundlach H."/>
            <person name="Hanada K."/>
            <person name="Heyl A."/>
            <person name="Hicks K.A."/>
            <person name="Hugh J."/>
            <person name="Lohr M."/>
            <person name="Mayer K."/>
            <person name="Melkozernov A."/>
            <person name="Murata T."/>
            <person name="Nelson D."/>
            <person name="Pils B."/>
            <person name="Prigge M."/>
            <person name="Reiss B."/>
            <person name="Renner T."/>
            <person name="Rombauts S."/>
            <person name="Rushton P."/>
            <person name="Sanderfoot A."/>
            <person name="Schween G."/>
            <person name="Shiu S.-H."/>
            <person name="Stueber K."/>
            <person name="Theodoulou F.L."/>
            <person name="Tu H."/>
            <person name="Van de Peer Y."/>
            <person name="Verrier P.J."/>
            <person name="Waters E."/>
            <person name="Wood A."/>
            <person name="Yang L."/>
            <person name="Cove D."/>
            <person name="Cuming A."/>
            <person name="Hasebe M."/>
            <person name="Lucas S."/>
            <person name="Mishler D.B."/>
            <person name="Reski R."/>
            <person name="Grigoriev I."/>
            <person name="Quatrano R.S."/>
            <person name="Boore J.L."/>
        </authorList>
    </citation>
    <scope>NUCLEOTIDE SEQUENCE [LARGE SCALE GENOMIC DNA]</scope>
    <source>
        <strain evidence="4 5">cv. Gransden 2004</strain>
    </source>
</reference>
<dbReference type="EMBL" id="ABEU02000006">
    <property type="protein sequence ID" value="PNR52091.1"/>
    <property type="molecule type" value="Genomic_DNA"/>
</dbReference>
<keyword evidence="1" id="KW-0479">Metal-binding</keyword>
<dbReference type="OrthoDB" id="689350at2759"/>
<dbReference type="Gramene" id="Pp3c6_3820V3.1">
    <property type="protein sequence ID" value="Pp3c6_3820V3.1"/>
    <property type="gene ID" value="Pp3c6_3820"/>
</dbReference>
<dbReference type="EnsemblPlants" id="Pp3c6_3820V3.1">
    <property type="protein sequence ID" value="Pp3c6_3820V3.1"/>
    <property type="gene ID" value="Pp3c6_3820"/>
</dbReference>
<dbReference type="Pfam" id="PF00403">
    <property type="entry name" value="HMA"/>
    <property type="match status" value="1"/>
</dbReference>
<dbReference type="PaxDb" id="3218-PP1S77_309V6.1"/>
<dbReference type="EnsemblPlants" id="Pp3c6_3820V3.2">
    <property type="protein sequence ID" value="Pp3c6_3820V3.2"/>
    <property type="gene ID" value="Pp3c6_3820"/>
</dbReference>